<evidence type="ECO:0000313" key="1">
    <source>
        <dbReference type="EMBL" id="CAH2225340.1"/>
    </source>
</evidence>
<dbReference type="Proteomes" id="UP001295444">
    <property type="component" value="Chromosome 01"/>
</dbReference>
<reference evidence="1" key="1">
    <citation type="submission" date="2022-03" db="EMBL/GenBank/DDBJ databases">
        <authorList>
            <person name="Alioto T."/>
            <person name="Alioto T."/>
            <person name="Gomez Garrido J."/>
        </authorList>
    </citation>
    <scope>NUCLEOTIDE SEQUENCE</scope>
</reference>
<organism evidence="1 2">
    <name type="scientific">Pelobates cultripes</name>
    <name type="common">Western spadefoot toad</name>
    <dbReference type="NCBI Taxonomy" id="61616"/>
    <lineage>
        <taxon>Eukaryota</taxon>
        <taxon>Metazoa</taxon>
        <taxon>Chordata</taxon>
        <taxon>Craniata</taxon>
        <taxon>Vertebrata</taxon>
        <taxon>Euteleostomi</taxon>
        <taxon>Amphibia</taxon>
        <taxon>Batrachia</taxon>
        <taxon>Anura</taxon>
        <taxon>Pelobatoidea</taxon>
        <taxon>Pelobatidae</taxon>
        <taxon>Pelobates</taxon>
    </lineage>
</organism>
<dbReference type="EMBL" id="OW240912">
    <property type="protein sequence ID" value="CAH2225340.1"/>
    <property type="molecule type" value="Genomic_DNA"/>
</dbReference>
<evidence type="ECO:0000313" key="2">
    <source>
        <dbReference type="Proteomes" id="UP001295444"/>
    </source>
</evidence>
<proteinExistence type="predicted"/>
<protein>
    <submittedName>
        <fullName evidence="1">Uncharacterized protein</fullName>
    </submittedName>
</protein>
<keyword evidence="2" id="KW-1185">Reference proteome</keyword>
<gene>
    <name evidence="1" type="ORF">PECUL_23A010796</name>
</gene>
<dbReference type="AlphaFoldDB" id="A0AAD1VRU4"/>
<name>A0AAD1VRU4_PELCU</name>
<sequence length="107" mass="11874">MRQRKNLCSNICQSNTPSVTSQPIKLSPLLPPTISVLTQGLEFQKTAGDSLGRNNTHRPAAIYNKPRCDSVGWHLCSQRQTKAESIVYIHRPSTFVQNGAFDPRAVP</sequence>
<accession>A0AAD1VRU4</accession>